<sequence>MIMWPVLLTFGYGYDTMMGFRKKWLGWMKWSIFTASTRLPPKGSCGWGFFSAYTGERVAVGASFKYVTAWDGVEERFQKRLAMWKRQYISKEGRITLIRSTLASLPIYFMFMLSIPRLVRLRQVKDGYGVGLWKAIRKEWHIVCIRLSFVVGKRRVKFLEG</sequence>
<gene>
    <name evidence="1" type="ORF">CK203_080677</name>
</gene>
<name>A0A438DZ44_VITVI</name>
<reference evidence="1 2" key="1">
    <citation type="journal article" date="2018" name="PLoS Genet.">
        <title>Population sequencing reveals clonal diversity and ancestral inbreeding in the grapevine cultivar Chardonnay.</title>
        <authorList>
            <person name="Roach M.J."/>
            <person name="Johnson D.L."/>
            <person name="Bohlmann J."/>
            <person name="van Vuuren H.J."/>
            <person name="Jones S.J."/>
            <person name="Pretorius I.S."/>
            <person name="Schmidt S.A."/>
            <person name="Borneman A.R."/>
        </authorList>
    </citation>
    <scope>NUCLEOTIDE SEQUENCE [LARGE SCALE GENOMIC DNA]</scope>
    <source>
        <strain evidence="2">cv. Chardonnay</strain>
        <tissue evidence="1">Leaf</tissue>
    </source>
</reference>
<evidence type="ECO:0000313" key="2">
    <source>
        <dbReference type="Proteomes" id="UP000288805"/>
    </source>
</evidence>
<comment type="caution">
    <text evidence="1">The sequence shown here is derived from an EMBL/GenBank/DDBJ whole genome shotgun (WGS) entry which is preliminary data.</text>
</comment>
<organism evidence="1 2">
    <name type="scientific">Vitis vinifera</name>
    <name type="common">Grape</name>
    <dbReference type="NCBI Taxonomy" id="29760"/>
    <lineage>
        <taxon>Eukaryota</taxon>
        <taxon>Viridiplantae</taxon>
        <taxon>Streptophyta</taxon>
        <taxon>Embryophyta</taxon>
        <taxon>Tracheophyta</taxon>
        <taxon>Spermatophyta</taxon>
        <taxon>Magnoliopsida</taxon>
        <taxon>eudicotyledons</taxon>
        <taxon>Gunneridae</taxon>
        <taxon>Pentapetalae</taxon>
        <taxon>rosids</taxon>
        <taxon>Vitales</taxon>
        <taxon>Vitaceae</taxon>
        <taxon>Viteae</taxon>
        <taxon>Vitis</taxon>
    </lineage>
</organism>
<proteinExistence type="predicted"/>
<evidence type="ECO:0000313" key="1">
    <source>
        <dbReference type="EMBL" id="RVW40763.1"/>
    </source>
</evidence>
<accession>A0A438DZ44</accession>
<dbReference type="PANTHER" id="PTHR33116:SF78">
    <property type="entry name" value="OS12G0587133 PROTEIN"/>
    <property type="match status" value="1"/>
</dbReference>
<dbReference type="AlphaFoldDB" id="A0A438DZ44"/>
<dbReference type="PANTHER" id="PTHR33116">
    <property type="entry name" value="REVERSE TRANSCRIPTASE ZINC-BINDING DOMAIN-CONTAINING PROTEIN-RELATED-RELATED"/>
    <property type="match status" value="1"/>
</dbReference>
<protein>
    <submittedName>
        <fullName evidence="1">Uncharacterized protein</fullName>
    </submittedName>
</protein>
<dbReference type="EMBL" id="QGNW01001453">
    <property type="protein sequence ID" value="RVW40763.1"/>
    <property type="molecule type" value="Genomic_DNA"/>
</dbReference>
<dbReference type="Proteomes" id="UP000288805">
    <property type="component" value="Unassembled WGS sequence"/>
</dbReference>